<keyword evidence="3" id="KW-1185">Reference proteome</keyword>
<dbReference type="PANTHER" id="PTHR37984:SF5">
    <property type="entry name" value="PROTEIN NYNRIN-LIKE"/>
    <property type="match status" value="1"/>
</dbReference>
<dbReference type="Gene3D" id="3.30.420.10">
    <property type="entry name" value="Ribonuclease H-like superfamily/Ribonuclease H"/>
    <property type="match status" value="1"/>
</dbReference>
<dbReference type="InterPro" id="IPR036397">
    <property type="entry name" value="RNaseH_sf"/>
</dbReference>
<organism evidence="2 3">
    <name type="scientific">Diversispora eburnea</name>
    <dbReference type="NCBI Taxonomy" id="1213867"/>
    <lineage>
        <taxon>Eukaryota</taxon>
        <taxon>Fungi</taxon>
        <taxon>Fungi incertae sedis</taxon>
        <taxon>Mucoromycota</taxon>
        <taxon>Glomeromycotina</taxon>
        <taxon>Glomeromycetes</taxon>
        <taxon>Diversisporales</taxon>
        <taxon>Diversisporaceae</taxon>
        <taxon>Diversispora</taxon>
    </lineage>
</organism>
<dbReference type="SUPFAM" id="SSF53098">
    <property type="entry name" value="Ribonuclease H-like"/>
    <property type="match status" value="1"/>
</dbReference>
<dbReference type="InterPro" id="IPR001584">
    <property type="entry name" value="Integrase_cat-core"/>
</dbReference>
<dbReference type="OrthoDB" id="5592268at2759"/>
<dbReference type="Pfam" id="PF17921">
    <property type="entry name" value="Integrase_H2C2"/>
    <property type="match status" value="1"/>
</dbReference>
<reference evidence="2" key="1">
    <citation type="submission" date="2021-06" db="EMBL/GenBank/DDBJ databases">
        <authorList>
            <person name="Kallberg Y."/>
            <person name="Tangrot J."/>
            <person name="Rosling A."/>
        </authorList>
    </citation>
    <scope>NUCLEOTIDE SEQUENCE</scope>
    <source>
        <strain evidence="2">AZ414A</strain>
    </source>
</reference>
<dbReference type="EMBL" id="CAJVPK010003519">
    <property type="protein sequence ID" value="CAG8628114.1"/>
    <property type="molecule type" value="Genomic_DNA"/>
</dbReference>
<dbReference type="GO" id="GO:0005634">
    <property type="term" value="C:nucleus"/>
    <property type="evidence" value="ECO:0007669"/>
    <property type="project" value="UniProtKB-ARBA"/>
</dbReference>
<proteinExistence type="predicted"/>
<evidence type="ECO:0000259" key="1">
    <source>
        <dbReference type="PROSITE" id="PS50994"/>
    </source>
</evidence>
<feature type="non-terminal residue" evidence="2">
    <location>
        <position position="1"/>
    </location>
</feature>
<dbReference type="GO" id="GO:0015074">
    <property type="term" value="P:DNA integration"/>
    <property type="evidence" value="ECO:0007669"/>
    <property type="project" value="InterPro"/>
</dbReference>
<accession>A0A9N9DA28</accession>
<protein>
    <submittedName>
        <fullName evidence="2">3937_t:CDS:1</fullName>
    </submittedName>
</protein>
<dbReference type="PANTHER" id="PTHR37984">
    <property type="entry name" value="PROTEIN CBG26694"/>
    <property type="match status" value="1"/>
</dbReference>
<gene>
    <name evidence="2" type="ORF">DEBURN_LOCUS10654</name>
</gene>
<evidence type="ECO:0000313" key="2">
    <source>
        <dbReference type="EMBL" id="CAG8628114.1"/>
    </source>
</evidence>
<dbReference type="InterPro" id="IPR012337">
    <property type="entry name" value="RNaseH-like_sf"/>
</dbReference>
<dbReference type="PROSITE" id="PS50994">
    <property type="entry name" value="INTEGRASE"/>
    <property type="match status" value="1"/>
</dbReference>
<dbReference type="InterPro" id="IPR050951">
    <property type="entry name" value="Retrovirus_Pol_polyprotein"/>
</dbReference>
<evidence type="ECO:0000313" key="3">
    <source>
        <dbReference type="Proteomes" id="UP000789706"/>
    </source>
</evidence>
<dbReference type="AlphaFoldDB" id="A0A9N9DA28"/>
<comment type="caution">
    <text evidence="2">The sequence shown here is derived from an EMBL/GenBank/DDBJ whole genome shotgun (WGS) entry which is preliminary data.</text>
</comment>
<dbReference type="GO" id="GO:0003676">
    <property type="term" value="F:nucleic acid binding"/>
    <property type="evidence" value="ECO:0007669"/>
    <property type="project" value="InterPro"/>
</dbReference>
<dbReference type="InterPro" id="IPR041588">
    <property type="entry name" value="Integrase_H2C2"/>
</dbReference>
<feature type="domain" description="Integrase catalytic" evidence="1">
    <location>
        <begin position="9"/>
        <end position="179"/>
    </location>
</feature>
<sequence length="201" mass="23446">DRKKILYNLHSSPLARHFGLRKTIENITRKYYWPGIGADVKAYIESLAVDYFTKWSEAKAIKEATAIETAKFLYETIICQYGTPSIILSNRGTHFVNETIKLMKEEVGFRHKLSSAYHPQINELTEQFNGTLCRTLKQESTKYTPFYLVHGRKAQLSIDIEFQDQEQNLNPIENFKEFLNKRINALKGIFIDTQIINHRNI</sequence>
<name>A0A9N9DA28_9GLOM</name>
<dbReference type="Proteomes" id="UP000789706">
    <property type="component" value="Unassembled WGS sequence"/>
</dbReference>